<dbReference type="InterPro" id="IPR020843">
    <property type="entry name" value="ER"/>
</dbReference>
<dbReference type="FunFam" id="3.40.50.720:FF:000121">
    <property type="entry name" value="Prostaglandin reductase 2"/>
    <property type="match status" value="1"/>
</dbReference>
<comment type="caution">
    <text evidence="9">The sequence shown here is derived from an EMBL/GenBank/DDBJ whole genome shotgun (WGS) entry which is preliminary data.</text>
</comment>
<name>A0AAV2HQZ8_LYMST</name>
<dbReference type="Proteomes" id="UP001497497">
    <property type="component" value="Unassembled WGS sequence"/>
</dbReference>
<dbReference type="InterPro" id="IPR041694">
    <property type="entry name" value="ADH_N_2"/>
</dbReference>
<evidence type="ECO:0000256" key="1">
    <source>
        <dbReference type="ARBA" id="ARBA00010460"/>
    </source>
</evidence>
<keyword evidence="10" id="KW-1185">Reference proteome</keyword>
<dbReference type="PANTHER" id="PTHR43205:SF7">
    <property type="entry name" value="PROSTAGLANDIN REDUCTASE 1"/>
    <property type="match status" value="1"/>
</dbReference>
<keyword evidence="3" id="KW-0560">Oxidoreductase</keyword>
<evidence type="ECO:0000313" key="9">
    <source>
        <dbReference type="EMBL" id="CAL1534561.1"/>
    </source>
</evidence>
<evidence type="ECO:0000256" key="2">
    <source>
        <dbReference type="ARBA" id="ARBA00011981"/>
    </source>
</evidence>
<evidence type="ECO:0000256" key="5">
    <source>
        <dbReference type="ARBA" id="ARBA00047878"/>
    </source>
</evidence>
<comment type="catalytic activity">
    <reaction evidence="5">
        <text>13,14-dihydro-15-oxo-prostaglandin F1alpha + NADP(+) = 15-oxoprostaglandin F1alpha + NADPH + H(+)</text>
        <dbReference type="Rhea" id="RHEA:50592"/>
        <dbReference type="ChEBI" id="CHEBI:15378"/>
        <dbReference type="ChEBI" id="CHEBI:57783"/>
        <dbReference type="ChEBI" id="CHEBI:58349"/>
        <dbReference type="ChEBI" id="CHEBI:79072"/>
        <dbReference type="ChEBI" id="CHEBI:133411"/>
    </reaction>
    <physiologicalReaction direction="right-to-left" evidence="5">
        <dbReference type="Rhea" id="RHEA:50594"/>
    </physiologicalReaction>
</comment>
<evidence type="ECO:0000256" key="6">
    <source>
        <dbReference type="ARBA" id="ARBA00048290"/>
    </source>
</evidence>
<dbReference type="GO" id="GO:0047522">
    <property type="term" value="F:15-oxoprostaglandin 13-reductase [NAD(P)+] activity"/>
    <property type="evidence" value="ECO:0007669"/>
    <property type="project" value="UniProtKB-EC"/>
</dbReference>
<dbReference type="AlphaFoldDB" id="A0AAV2HQZ8"/>
<dbReference type="Pfam" id="PF16884">
    <property type="entry name" value="ADH_N_2"/>
    <property type="match status" value="1"/>
</dbReference>
<dbReference type="EMBL" id="CAXITT010000175">
    <property type="protein sequence ID" value="CAL1534561.1"/>
    <property type="molecule type" value="Genomic_DNA"/>
</dbReference>
<dbReference type="PANTHER" id="PTHR43205">
    <property type="entry name" value="PROSTAGLANDIN REDUCTASE"/>
    <property type="match status" value="1"/>
</dbReference>
<feature type="domain" description="Enoyl reductase (ER)" evidence="8">
    <location>
        <begin position="17"/>
        <end position="335"/>
    </location>
</feature>
<protein>
    <recommendedName>
        <fullName evidence="4">15-oxoprostaglandin 13-reductase</fullName>
        <ecNumber evidence="2">1.3.1.48</ecNumber>
    </recommendedName>
    <alternativeName>
        <fullName evidence="4">15-oxoprostaglandin 13-reductase</fullName>
    </alternativeName>
</protein>
<organism evidence="9 10">
    <name type="scientific">Lymnaea stagnalis</name>
    <name type="common">Great pond snail</name>
    <name type="synonym">Helix stagnalis</name>
    <dbReference type="NCBI Taxonomy" id="6523"/>
    <lineage>
        <taxon>Eukaryota</taxon>
        <taxon>Metazoa</taxon>
        <taxon>Spiralia</taxon>
        <taxon>Lophotrochozoa</taxon>
        <taxon>Mollusca</taxon>
        <taxon>Gastropoda</taxon>
        <taxon>Heterobranchia</taxon>
        <taxon>Euthyneura</taxon>
        <taxon>Panpulmonata</taxon>
        <taxon>Hygrophila</taxon>
        <taxon>Lymnaeoidea</taxon>
        <taxon>Lymnaeidae</taxon>
        <taxon>Lymnaea</taxon>
    </lineage>
</organism>
<dbReference type="Pfam" id="PF00107">
    <property type="entry name" value="ADH_zinc_N"/>
    <property type="match status" value="1"/>
</dbReference>
<comment type="catalytic activity">
    <reaction evidence="7">
        <text>13,14-dihydro-15-oxo-prostaglandin E1 + NADP(+) = 15-oxoprostaglandin E1 + NADPH + H(+)</text>
        <dbReference type="Rhea" id="RHEA:50584"/>
        <dbReference type="ChEBI" id="CHEBI:15378"/>
        <dbReference type="ChEBI" id="CHEBI:57401"/>
        <dbReference type="ChEBI" id="CHEBI:57783"/>
        <dbReference type="ChEBI" id="CHEBI:58349"/>
        <dbReference type="ChEBI" id="CHEBI:133408"/>
    </reaction>
    <physiologicalReaction direction="right-to-left" evidence="7">
        <dbReference type="Rhea" id="RHEA:50586"/>
    </physiologicalReaction>
</comment>
<dbReference type="EC" id="1.3.1.48" evidence="2"/>
<dbReference type="Gene3D" id="3.90.180.10">
    <property type="entry name" value="Medium-chain alcohol dehydrogenases, catalytic domain"/>
    <property type="match status" value="1"/>
</dbReference>
<proteinExistence type="inferred from homology"/>
<evidence type="ECO:0000259" key="8">
    <source>
        <dbReference type="SMART" id="SM00829"/>
    </source>
</evidence>
<evidence type="ECO:0000313" key="10">
    <source>
        <dbReference type="Proteomes" id="UP001497497"/>
    </source>
</evidence>
<evidence type="ECO:0000256" key="3">
    <source>
        <dbReference type="ARBA" id="ARBA00023002"/>
    </source>
</evidence>
<evidence type="ECO:0000256" key="4">
    <source>
        <dbReference type="ARBA" id="ARBA00033119"/>
    </source>
</evidence>
<dbReference type="SUPFAM" id="SSF51735">
    <property type="entry name" value="NAD(P)-binding Rossmann-fold domains"/>
    <property type="match status" value="1"/>
</dbReference>
<gene>
    <name evidence="9" type="ORF">GSLYS_00008521001</name>
</gene>
<dbReference type="InterPro" id="IPR045010">
    <property type="entry name" value="MDR_fam"/>
</dbReference>
<accession>A0AAV2HQZ8</accession>
<dbReference type="SMART" id="SM00829">
    <property type="entry name" value="PKS_ER"/>
    <property type="match status" value="1"/>
</dbReference>
<dbReference type="SUPFAM" id="SSF50129">
    <property type="entry name" value="GroES-like"/>
    <property type="match status" value="1"/>
</dbReference>
<dbReference type="InterPro" id="IPR011032">
    <property type="entry name" value="GroES-like_sf"/>
</dbReference>
<comment type="catalytic activity">
    <reaction evidence="6">
        <text>13,14-dihydro-15-oxo-PGF2alpha + NADP(+) = 15-oxoprostaglandin F2alpha + NADPH + H(+)</text>
        <dbReference type="Rhea" id="RHEA:50588"/>
        <dbReference type="ChEBI" id="CHEBI:15378"/>
        <dbReference type="ChEBI" id="CHEBI:57783"/>
        <dbReference type="ChEBI" id="CHEBI:58349"/>
        <dbReference type="ChEBI" id="CHEBI:133374"/>
        <dbReference type="ChEBI" id="CHEBI:133409"/>
    </reaction>
    <physiologicalReaction direction="right-to-left" evidence="6">
        <dbReference type="Rhea" id="RHEA:50590"/>
    </physiologicalReaction>
</comment>
<dbReference type="InterPro" id="IPR013149">
    <property type="entry name" value="ADH-like_C"/>
</dbReference>
<comment type="similarity">
    <text evidence="1">Belongs to the NADP-dependent oxidoreductase L4BD family.</text>
</comment>
<sequence>MVVARKWIQTKAFEGAVSLDNFQLVEEELPALKAGEILIEALYLTVDPYMRVFPKQVDKSPIGQQIAKVVDSKNDKFPIGKIVLAMVGWRDKTVLDPDQDNPYYVTRFTPKKTLVEIPNVGDVPYSLYLGILGMPGLTAYFGFLEKCRPKPGDVVLVSAAAGAVGSVVGQIAKIKGCTVIGSAGNKEKIDWLKSIGFDYVFNYKETAVEDAIKTFAPNGIDCYFDNVGGEYALKVLDALSPYGRMCCCGQISRYNTTEAGPEKDVIHTIMINELSVSGIMVYSYTHAFPNALAEIAQWIKEGKLKPKETVFDGFTKLPDAFLEIFKGTASGKLVVKA</sequence>
<dbReference type="InterPro" id="IPR036291">
    <property type="entry name" value="NAD(P)-bd_dom_sf"/>
</dbReference>
<dbReference type="Gene3D" id="3.40.50.720">
    <property type="entry name" value="NAD(P)-binding Rossmann-like Domain"/>
    <property type="match status" value="1"/>
</dbReference>
<dbReference type="GO" id="GO:0006693">
    <property type="term" value="P:prostaglandin metabolic process"/>
    <property type="evidence" value="ECO:0007669"/>
    <property type="project" value="TreeGrafter"/>
</dbReference>
<evidence type="ECO:0000256" key="7">
    <source>
        <dbReference type="ARBA" id="ARBA00049070"/>
    </source>
</evidence>
<reference evidence="9 10" key="1">
    <citation type="submission" date="2024-04" db="EMBL/GenBank/DDBJ databases">
        <authorList>
            <consortium name="Genoscope - CEA"/>
            <person name="William W."/>
        </authorList>
    </citation>
    <scope>NUCLEOTIDE SEQUENCE [LARGE SCALE GENOMIC DNA]</scope>
</reference>